<protein>
    <submittedName>
        <fullName evidence="1">Uncharacterized protein</fullName>
    </submittedName>
</protein>
<proteinExistence type="predicted"/>
<evidence type="ECO:0000313" key="1">
    <source>
        <dbReference type="EMBL" id="SHI64829.1"/>
    </source>
</evidence>
<dbReference type="STRING" id="1123071.SAMN02745181_0574"/>
<organism evidence="1 2">
    <name type="scientific">Rubritalea squalenifaciens DSM 18772</name>
    <dbReference type="NCBI Taxonomy" id="1123071"/>
    <lineage>
        <taxon>Bacteria</taxon>
        <taxon>Pseudomonadati</taxon>
        <taxon>Verrucomicrobiota</taxon>
        <taxon>Verrucomicrobiia</taxon>
        <taxon>Verrucomicrobiales</taxon>
        <taxon>Rubritaleaceae</taxon>
        <taxon>Rubritalea</taxon>
    </lineage>
</organism>
<evidence type="ECO:0000313" key="2">
    <source>
        <dbReference type="Proteomes" id="UP000184510"/>
    </source>
</evidence>
<dbReference type="EMBL" id="FQYR01000002">
    <property type="protein sequence ID" value="SHI64829.1"/>
    <property type="molecule type" value="Genomic_DNA"/>
</dbReference>
<name>A0A1M6CV45_9BACT</name>
<dbReference type="InParanoid" id="A0A1M6CV45"/>
<accession>A0A1M6CV45</accession>
<dbReference type="AlphaFoldDB" id="A0A1M6CV45"/>
<gene>
    <name evidence="1" type="ORF">SAMN02745181_0574</name>
</gene>
<keyword evidence="2" id="KW-1185">Reference proteome</keyword>
<reference evidence="1 2" key="1">
    <citation type="submission" date="2016-11" db="EMBL/GenBank/DDBJ databases">
        <authorList>
            <person name="Jaros S."/>
            <person name="Januszkiewicz K."/>
            <person name="Wedrychowicz H."/>
        </authorList>
    </citation>
    <scope>NUCLEOTIDE SEQUENCE [LARGE SCALE GENOMIC DNA]</scope>
    <source>
        <strain evidence="1 2">DSM 18772</strain>
    </source>
</reference>
<sequence length="174" mass="19587">MSVLKNTASFLAGALVALSVVYLICGNQGESKQAISPETGRSVDENPVSGREMDYTPDFMSPDAGWTARVDSAALSYLDKERFIALMEAAFLDQDVSAMRKLFLFYSVYCIPDDHYYTLLVMLAMHGNEKDLNLVCNHLHFDRGELEEGSKLEVISRLKQLSEFDEKRLDPFTE</sequence>
<dbReference type="RefSeq" id="WP_143157975.1">
    <property type="nucleotide sequence ID" value="NZ_FQYR01000002.1"/>
</dbReference>
<dbReference type="Proteomes" id="UP000184510">
    <property type="component" value="Unassembled WGS sequence"/>
</dbReference>